<proteinExistence type="predicted"/>
<reference evidence="1" key="1">
    <citation type="submission" date="2022-11" db="EMBL/GenBank/DDBJ databases">
        <title>beta-Carotene-producing bacterium, Jeongeuplla avenae sp. nov., alleviates the salt stress of Arabidopsis seedlings.</title>
        <authorList>
            <person name="Jiang L."/>
            <person name="Lee J."/>
        </authorList>
    </citation>
    <scope>NUCLEOTIDE SEQUENCE</scope>
    <source>
        <strain evidence="1">DY_R2A_6</strain>
    </source>
</reference>
<protein>
    <submittedName>
        <fullName evidence="1">Uncharacterized protein</fullName>
    </submittedName>
</protein>
<name>A0ACD4NWP0_9HYPH</name>
<dbReference type="Proteomes" id="UP001163223">
    <property type="component" value="Chromosome"/>
</dbReference>
<organism evidence="1 2">
    <name type="scientific">Antarcticirhabdus aurantiaca</name>
    <dbReference type="NCBI Taxonomy" id="2606717"/>
    <lineage>
        <taxon>Bacteria</taxon>
        <taxon>Pseudomonadati</taxon>
        <taxon>Pseudomonadota</taxon>
        <taxon>Alphaproteobacteria</taxon>
        <taxon>Hyphomicrobiales</taxon>
        <taxon>Aurantimonadaceae</taxon>
        <taxon>Antarcticirhabdus</taxon>
    </lineage>
</organism>
<dbReference type="EMBL" id="CP113520">
    <property type="protein sequence ID" value="WAJ31193.1"/>
    <property type="molecule type" value="Genomic_DNA"/>
</dbReference>
<evidence type="ECO:0000313" key="1">
    <source>
        <dbReference type="EMBL" id="WAJ31193.1"/>
    </source>
</evidence>
<evidence type="ECO:0000313" key="2">
    <source>
        <dbReference type="Proteomes" id="UP001163223"/>
    </source>
</evidence>
<sequence length="61" mass="6781">MGERSTDPAGTPSLCDRIEVLASRVERLSLSHRDPEAFFEERSEIAHALRREAAKAARGET</sequence>
<keyword evidence="2" id="KW-1185">Reference proteome</keyword>
<accession>A0ACD4NWP0</accession>
<gene>
    <name evidence="1" type="ORF">OXU80_13740</name>
</gene>